<organism evidence="1 2">
    <name type="scientific">Hespellia stercorisuis DSM 15480</name>
    <dbReference type="NCBI Taxonomy" id="1121950"/>
    <lineage>
        <taxon>Bacteria</taxon>
        <taxon>Bacillati</taxon>
        <taxon>Bacillota</taxon>
        <taxon>Clostridia</taxon>
        <taxon>Lachnospirales</taxon>
        <taxon>Lachnospiraceae</taxon>
        <taxon>Hespellia</taxon>
    </lineage>
</organism>
<dbReference type="STRING" id="1121950.SAMN02745243_03814"/>
<sequence length="112" mass="12601">MVYPNSNIVEMGIGDVGITFTAQGTMNAPIGSIIFYNQKKQKITTLPDDYQIDKDSTETYLSHPDQEICLAFSSAESINAVISILQAMKKNIFEDETTREYAIQRNMELEGR</sequence>
<accession>A0A1M6VNA7</accession>
<dbReference type="Proteomes" id="UP000184301">
    <property type="component" value="Unassembled WGS sequence"/>
</dbReference>
<proteinExistence type="predicted"/>
<keyword evidence="2" id="KW-1185">Reference proteome</keyword>
<dbReference type="RefSeq" id="WP_073113087.1">
    <property type="nucleotide sequence ID" value="NZ_FQZY01000092.1"/>
</dbReference>
<dbReference type="AlphaFoldDB" id="A0A1M6VNA7"/>
<dbReference type="EMBL" id="FQZY01000092">
    <property type="protein sequence ID" value="SHK82815.1"/>
    <property type="molecule type" value="Genomic_DNA"/>
</dbReference>
<protein>
    <submittedName>
        <fullName evidence="1">Uncharacterized protein</fullName>
    </submittedName>
</protein>
<evidence type="ECO:0000313" key="1">
    <source>
        <dbReference type="EMBL" id="SHK82815.1"/>
    </source>
</evidence>
<reference evidence="1 2" key="1">
    <citation type="submission" date="2016-11" db="EMBL/GenBank/DDBJ databases">
        <authorList>
            <person name="Jaros S."/>
            <person name="Januszkiewicz K."/>
            <person name="Wedrychowicz H."/>
        </authorList>
    </citation>
    <scope>NUCLEOTIDE SEQUENCE [LARGE SCALE GENOMIC DNA]</scope>
    <source>
        <strain evidence="1 2">DSM 15480</strain>
    </source>
</reference>
<evidence type="ECO:0000313" key="2">
    <source>
        <dbReference type="Proteomes" id="UP000184301"/>
    </source>
</evidence>
<name>A0A1M6VNA7_9FIRM</name>
<gene>
    <name evidence="1" type="ORF">SAMN02745243_03814</name>
</gene>